<keyword evidence="3" id="KW-1185">Reference proteome</keyword>
<comment type="caution">
    <text evidence="2">The sequence shown here is derived from an EMBL/GenBank/DDBJ whole genome shotgun (WGS) entry which is preliminary data.</text>
</comment>
<evidence type="ECO:0000256" key="1">
    <source>
        <dbReference type="SAM" id="MobiDB-lite"/>
    </source>
</evidence>
<dbReference type="Proteomes" id="UP001460270">
    <property type="component" value="Unassembled WGS sequence"/>
</dbReference>
<evidence type="ECO:0000313" key="2">
    <source>
        <dbReference type="EMBL" id="KAK7940251.1"/>
    </source>
</evidence>
<feature type="compositionally biased region" description="Basic and acidic residues" evidence="1">
    <location>
        <begin position="317"/>
        <end position="329"/>
    </location>
</feature>
<accession>A0AAW0QC10</accession>
<evidence type="ECO:0000313" key="3">
    <source>
        <dbReference type="Proteomes" id="UP001460270"/>
    </source>
</evidence>
<gene>
    <name evidence="2" type="ORF">WMY93_003577</name>
</gene>
<proteinExistence type="predicted"/>
<dbReference type="PANTHER" id="PTHR15593">
    <property type="entry name" value="PHOSPHATIDYLINOSITOL 3-KINASE REGULATORY SUBUNIT"/>
    <property type="match status" value="1"/>
</dbReference>
<dbReference type="AlphaFoldDB" id="A0AAW0QC10"/>
<dbReference type="GO" id="GO:0046935">
    <property type="term" value="F:1-phosphatidylinositol-3-kinase regulator activity"/>
    <property type="evidence" value="ECO:0007669"/>
    <property type="project" value="InterPro"/>
</dbReference>
<evidence type="ECO:0008006" key="4">
    <source>
        <dbReference type="Google" id="ProtNLM"/>
    </source>
</evidence>
<name>A0AAW0QC10_9GOBI</name>
<protein>
    <recommendedName>
        <fullName evidence="4">Phosphoinositide 3-kinase regulatory subunit 6</fullName>
    </recommendedName>
</protein>
<reference evidence="3" key="1">
    <citation type="submission" date="2024-04" db="EMBL/GenBank/DDBJ databases">
        <title>Salinicola lusitanus LLJ914,a marine bacterium isolated from the Okinawa Trough.</title>
        <authorList>
            <person name="Li J."/>
        </authorList>
    </citation>
    <scope>NUCLEOTIDE SEQUENCE [LARGE SCALE GENOMIC DNA]</scope>
</reference>
<dbReference type="GO" id="GO:0005944">
    <property type="term" value="C:phosphatidylinositol 3-kinase complex, class IB"/>
    <property type="evidence" value="ECO:0007669"/>
    <property type="project" value="InterPro"/>
</dbReference>
<feature type="region of interest" description="Disordered" evidence="1">
    <location>
        <begin position="307"/>
        <end position="336"/>
    </location>
</feature>
<dbReference type="GO" id="GO:0007186">
    <property type="term" value="P:G protein-coupled receptor signaling pathway"/>
    <property type="evidence" value="ECO:0007669"/>
    <property type="project" value="TreeGrafter"/>
</dbReference>
<dbReference type="PANTHER" id="PTHR15593:SF1">
    <property type="entry name" value="PHOSPHOINOSITIDE 3-KINASE REGULATORY SUBUNIT 6"/>
    <property type="match status" value="1"/>
</dbReference>
<sequence length="694" mass="78762">MDDLTGHVAHSSSVKINLKNMVKDLFKENSDVTSDKGILRWNLHKAALAHPPSTLTLIKHLIKKIAKLQTCPCNMNIIAIFLTLDYVVLQSPVKIPAMLLQALYGCLTRLLILPQPHCALALRILKNVRTELFTPGSLYHRKVIAEQCLKNDHLKLQERVFLLADPKLEATIRANLKACSFLKDPLVQKRNAVLRLLQFGLGSNCHSPTLQQALECLGEQSVEDFFQETVLAVEQSVQKGLEGWRSYINSLQKIYDSILTSSDKKTGDEDNNVYPITMPYPEIHFIPWNDEEDLWDALTSFSNDMDLGSRRSSVQSMEEKKLKDYDHDPPQSPQMIKSSLNKRRYAYKATKPGNQLSLMNAKMQNSTNNFSSREQCRHTARVIVMGDDCILGKLASAYHSIRQKESKRVMLTNKLNLHFYYIPVTDLAPLQPDASVQEETKLSIASYLGKVDSWYDVNINNLQTAILKTTERQHMRNNRAPEQDLFFLDTLTYYLRCGSQKVNLPLYKVMLTKCIDGVISTVEEVFVSSLEADVTDFRHLKDKQTKLTRRKRSIEVFGGLMSVSYTQSLVSKRELPRGLCTMAYSAVINSEPSITHGEECLGVRFSSVNPEENTKIFTKAINIKAMENRTLSVCLDKDVHRTHINIQRIEVSSCVDPGCNLRRFSLTRAKDLPLTKYVDKILSLPINTFSGVTD</sequence>
<dbReference type="InterPro" id="IPR019522">
    <property type="entry name" value="PIK3R5/6"/>
</dbReference>
<dbReference type="EMBL" id="JBBPFD010000002">
    <property type="protein sequence ID" value="KAK7940251.1"/>
    <property type="molecule type" value="Genomic_DNA"/>
</dbReference>
<organism evidence="2 3">
    <name type="scientific">Mugilogobius chulae</name>
    <name type="common">yellowstripe goby</name>
    <dbReference type="NCBI Taxonomy" id="88201"/>
    <lineage>
        <taxon>Eukaryota</taxon>
        <taxon>Metazoa</taxon>
        <taxon>Chordata</taxon>
        <taxon>Craniata</taxon>
        <taxon>Vertebrata</taxon>
        <taxon>Euteleostomi</taxon>
        <taxon>Actinopterygii</taxon>
        <taxon>Neopterygii</taxon>
        <taxon>Teleostei</taxon>
        <taxon>Neoteleostei</taxon>
        <taxon>Acanthomorphata</taxon>
        <taxon>Gobiaria</taxon>
        <taxon>Gobiiformes</taxon>
        <taxon>Gobioidei</taxon>
        <taxon>Gobiidae</taxon>
        <taxon>Gobionellinae</taxon>
        <taxon>Mugilogobius</taxon>
    </lineage>
</organism>
<dbReference type="Pfam" id="PF10486">
    <property type="entry name" value="PI3K_1B_p101"/>
    <property type="match status" value="3"/>
</dbReference>